<reference evidence="2" key="1">
    <citation type="submission" date="2020-02" db="EMBL/GenBank/DDBJ databases">
        <authorList>
            <person name="Meier V. D."/>
        </authorList>
    </citation>
    <scope>NUCLEOTIDE SEQUENCE</scope>
    <source>
        <strain evidence="2">AVDCRST_MAG08</strain>
    </source>
</reference>
<organism evidence="2">
    <name type="scientific">uncultured Acetobacteraceae bacterium</name>
    <dbReference type="NCBI Taxonomy" id="169975"/>
    <lineage>
        <taxon>Bacteria</taxon>
        <taxon>Pseudomonadati</taxon>
        <taxon>Pseudomonadota</taxon>
        <taxon>Alphaproteobacteria</taxon>
        <taxon>Acetobacterales</taxon>
        <taxon>Acetobacteraceae</taxon>
        <taxon>environmental samples</taxon>
    </lineage>
</organism>
<sequence length="57" mass="6222">CPSVVTRSGVAPVAALAERKKACGPRGRTPPRRRRPAPSPPTPRAPWPGRNARRTWN</sequence>
<dbReference type="EMBL" id="CADCTG010000233">
    <property type="protein sequence ID" value="CAA9269644.1"/>
    <property type="molecule type" value="Genomic_DNA"/>
</dbReference>
<feature type="compositionally biased region" description="Pro residues" evidence="1">
    <location>
        <begin position="37"/>
        <end position="46"/>
    </location>
</feature>
<feature type="non-terminal residue" evidence="2">
    <location>
        <position position="57"/>
    </location>
</feature>
<dbReference type="AlphaFoldDB" id="A0A6J4J3X8"/>
<gene>
    <name evidence="2" type="ORF">AVDCRST_MAG08-3121</name>
</gene>
<feature type="region of interest" description="Disordered" evidence="1">
    <location>
        <begin position="16"/>
        <end position="57"/>
    </location>
</feature>
<name>A0A6J4J3X8_9PROT</name>
<evidence type="ECO:0000256" key="1">
    <source>
        <dbReference type="SAM" id="MobiDB-lite"/>
    </source>
</evidence>
<proteinExistence type="predicted"/>
<protein>
    <submittedName>
        <fullName evidence="2">Uncharacterized protein</fullName>
    </submittedName>
</protein>
<feature type="non-terminal residue" evidence="2">
    <location>
        <position position="1"/>
    </location>
</feature>
<accession>A0A6J4J3X8</accession>
<evidence type="ECO:0000313" key="2">
    <source>
        <dbReference type="EMBL" id="CAA9269644.1"/>
    </source>
</evidence>